<dbReference type="UniPathway" id="UPA00189">
    <property type="reaction ID" value="UER00296"/>
</dbReference>
<comment type="function">
    <text evidence="1">Catalyzes the synthesis of GMP from XMP.</text>
</comment>
<evidence type="ECO:0000256" key="11">
    <source>
        <dbReference type="PROSITE-ProRule" id="PRU00886"/>
    </source>
</evidence>
<dbReference type="GO" id="GO:0003921">
    <property type="term" value="F:GMP synthase activity"/>
    <property type="evidence" value="ECO:0007669"/>
    <property type="project" value="InterPro"/>
</dbReference>
<evidence type="ECO:0000256" key="4">
    <source>
        <dbReference type="ARBA" id="ARBA00022598"/>
    </source>
</evidence>
<protein>
    <recommendedName>
        <fullName evidence="3">GMP synthase (glutamine-hydrolyzing)</fullName>
        <ecNumber evidence="3">6.3.5.2</ecNumber>
    </recommendedName>
    <alternativeName>
        <fullName evidence="10">Glutamine amidotransferase</fullName>
    </alternativeName>
</protein>
<dbReference type="NCBIfam" id="TIGR00884">
    <property type="entry name" value="guaA_Cterm"/>
    <property type="match status" value="1"/>
</dbReference>
<evidence type="ECO:0000256" key="9">
    <source>
        <dbReference type="ARBA" id="ARBA00022962"/>
    </source>
</evidence>
<keyword evidence="5 11" id="KW-0547">Nucleotide-binding</keyword>
<accession>A0A2T5GAP7</accession>
<evidence type="ECO:0000256" key="8">
    <source>
        <dbReference type="ARBA" id="ARBA00022840"/>
    </source>
</evidence>
<evidence type="ECO:0000256" key="6">
    <source>
        <dbReference type="ARBA" id="ARBA00022749"/>
    </source>
</evidence>
<evidence type="ECO:0000256" key="3">
    <source>
        <dbReference type="ARBA" id="ARBA00012746"/>
    </source>
</evidence>
<dbReference type="InterPro" id="IPR001674">
    <property type="entry name" value="GMP_synth_C"/>
</dbReference>
<dbReference type="Pfam" id="PF00958">
    <property type="entry name" value="GMP_synt_C"/>
    <property type="match status" value="1"/>
</dbReference>
<evidence type="ECO:0000313" key="13">
    <source>
        <dbReference type="EMBL" id="PTQ53269.1"/>
    </source>
</evidence>
<reference evidence="13 14" key="1">
    <citation type="submission" date="2017-08" db="EMBL/GenBank/DDBJ databases">
        <title>Burning lignite coal seam in the remote Altai Mountains harbors a hydrogen-driven thermophilic microbial community.</title>
        <authorList>
            <person name="Kadnikov V.V."/>
            <person name="Mardanov A.V."/>
            <person name="Ivasenko D."/>
            <person name="Beletsky A.V."/>
            <person name="Karnachuk O.V."/>
            <person name="Ravin N.V."/>
        </authorList>
    </citation>
    <scope>NUCLEOTIDE SEQUENCE [LARGE SCALE GENOMIC DNA]</scope>
    <source>
        <strain evidence="13">AL31</strain>
    </source>
</reference>
<dbReference type="PANTHER" id="PTHR11922">
    <property type="entry name" value="GMP SYNTHASE-RELATED"/>
    <property type="match status" value="1"/>
</dbReference>
<organism evidence="13 14">
    <name type="scientific">Brockia lithotrophica</name>
    <dbReference type="NCBI Taxonomy" id="933949"/>
    <lineage>
        <taxon>Bacteria</taxon>
        <taxon>Bacillati</taxon>
        <taxon>Bacillota</taxon>
        <taxon>Bacilli</taxon>
        <taxon>Bacillales</taxon>
        <taxon>Bacillales Family X. Incertae Sedis</taxon>
        <taxon>Brockia</taxon>
    </lineage>
</organism>
<name>A0A2T5GAP7_9BACL</name>
<sequence>MSLIACRFRPWVAVFSADERLLRRLRRSGIYAELPLPGERDDLPAALVLPRTAEGFWSPEERELFSRYRAAGVPTLWEEGAVSPDGEALSPGPRENAFVSFSDDEGFARLHAALRELVGGDSAYTPFGFAERCVGELTARLEKGRAVVALSGGLDSAVAAVLVARALGDLLVPLFVDHGLLRAGEAEEVPASLAKILGLPVRRVDARDTFLAALRGLADPEAKRRAVGETFIRVFEQEVAGIADVAYLVQGTVYSDLIESVGRGGVKAHHNVGGLPERVSFTLVEPLRLLLKDEVREIARHLGFPASLVERQPFPGPGLAVRVVGEVTAERLELLREADRIVREEIGASGVAPTLWQYFAVLPGVRTVGAKDGRRREGEVVAIRAVVSEEAMSARAAELPYELLRRLAHRLTAELPAVARVVYDVTDKPPGTIEWE</sequence>
<dbReference type="Gene3D" id="3.30.300.10">
    <property type="match status" value="1"/>
</dbReference>
<dbReference type="EMBL" id="PEBW01000001">
    <property type="protein sequence ID" value="PTQ53269.1"/>
    <property type="molecule type" value="Genomic_DNA"/>
</dbReference>
<dbReference type="AlphaFoldDB" id="A0A2T5GAP7"/>
<evidence type="ECO:0000256" key="10">
    <source>
        <dbReference type="ARBA" id="ARBA00031356"/>
    </source>
</evidence>
<comment type="caution">
    <text evidence="13">The sequence shown here is derived from an EMBL/GenBank/DDBJ whole genome shotgun (WGS) entry which is preliminary data.</text>
</comment>
<evidence type="ECO:0000256" key="2">
    <source>
        <dbReference type="ARBA" id="ARBA00005153"/>
    </source>
</evidence>
<dbReference type="PANTHER" id="PTHR11922:SF2">
    <property type="entry name" value="GMP SYNTHASE [GLUTAMINE-HYDROLYZING]"/>
    <property type="match status" value="1"/>
</dbReference>
<dbReference type="FunFam" id="3.30.300.10:FF:000002">
    <property type="entry name" value="GMP synthase [glutamine-hydrolyzing]"/>
    <property type="match status" value="1"/>
</dbReference>
<gene>
    <name evidence="13" type="ORF">BLITH_0349</name>
</gene>
<dbReference type="GO" id="GO:0005524">
    <property type="term" value="F:ATP binding"/>
    <property type="evidence" value="ECO:0007669"/>
    <property type="project" value="UniProtKB-UniRule"/>
</dbReference>
<evidence type="ECO:0000313" key="14">
    <source>
        <dbReference type="Proteomes" id="UP000244016"/>
    </source>
</evidence>
<dbReference type="Proteomes" id="UP000244016">
    <property type="component" value="Unassembled WGS sequence"/>
</dbReference>
<dbReference type="PROSITE" id="PS51553">
    <property type="entry name" value="GMPS_ATP_PPASE"/>
    <property type="match status" value="1"/>
</dbReference>
<keyword evidence="9" id="KW-0315">Glutamine amidotransferase</keyword>
<evidence type="ECO:0000256" key="7">
    <source>
        <dbReference type="ARBA" id="ARBA00022755"/>
    </source>
</evidence>
<evidence type="ECO:0000256" key="1">
    <source>
        <dbReference type="ARBA" id="ARBA00002332"/>
    </source>
</evidence>
<evidence type="ECO:0000259" key="12">
    <source>
        <dbReference type="PROSITE" id="PS51553"/>
    </source>
</evidence>
<keyword evidence="7 11" id="KW-0658">Purine biosynthesis</keyword>
<dbReference type="EC" id="6.3.5.2" evidence="3"/>
<dbReference type="Gene3D" id="3.40.50.620">
    <property type="entry name" value="HUPs"/>
    <property type="match status" value="1"/>
</dbReference>
<dbReference type="InterPro" id="IPR014729">
    <property type="entry name" value="Rossmann-like_a/b/a_fold"/>
</dbReference>
<feature type="domain" description="GMPS ATP-PPase" evidence="12">
    <location>
        <begin position="124"/>
        <end position="311"/>
    </location>
</feature>
<dbReference type="InterPro" id="IPR025777">
    <property type="entry name" value="GMPS_ATP_PPase_dom"/>
</dbReference>
<feature type="binding site" evidence="11">
    <location>
        <begin position="151"/>
        <end position="157"/>
    </location>
    <ligand>
        <name>ATP</name>
        <dbReference type="ChEBI" id="CHEBI:30616"/>
    </ligand>
</feature>
<keyword evidence="4" id="KW-0436">Ligase</keyword>
<dbReference type="GO" id="GO:0005829">
    <property type="term" value="C:cytosol"/>
    <property type="evidence" value="ECO:0007669"/>
    <property type="project" value="TreeGrafter"/>
</dbReference>
<keyword evidence="6 11" id="KW-0332">GMP biosynthesis</keyword>
<comment type="pathway">
    <text evidence="2">Purine metabolism; GMP biosynthesis; GMP from XMP (L-Gln route): step 1/1.</text>
</comment>
<keyword evidence="8 11" id="KW-0067">ATP-binding</keyword>
<proteinExistence type="predicted"/>
<evidence type="ECO:0000256" key="5">
    <source>
        <dbReference type="ARBA" id="ARBA00022741"/>
    </source>
</evidence>
<dbReference type="SUPFAM" id="SSF52402">
    <property type="entry name" value="Adenine nucleotide alpha hydrolases-like"/>
    <property type="match status" value="1"/>
</dbReference>
<dbReference type="CDD" id="cd01997">
    <property type="entry name" value="GMP_synthase_C"/>
    <property type="match status" value="1"/>
</dbReference>